<accession>A0A4R2IMD1</accession>
<feature type="region of interest" description="Disordered" evidence="1">
    <location>
        <begin position="166"/>
        <end position="228"/>
    </location>
</feature>
<keyword evidence="3" id="KW-1185">Reference proteome</keyword>
<reference evidence="2 3" key="1">
    <citation type="journal article" date="2015" name="Stand. Genomic Sci.">
        <title>Genomic Encyclopedia of Bacterial and Archaeal Type Strains, Phase III: the genomes of soil and plant-associated and newly described type strains.</title>
        <authorList>
            <person name="Whitman W.B."/>
            <person name="Woyke T."/>
            <person name="Klenk H.P."/>
            <person name="Zhou Y."/>
            <person name="Lilburn T.G."/>
            <person name="Beck B.J."/>
            <person name="De Vos P."/>
            <person name="Vandamme P."/>
            <person name="Eisen J.A."/>
            <person name="Garrity G."/>
            <person name="Hugenholtz P."/>
            <person name="Kyrpides N.C."/>
        </authorList>
    </citation>
    <scope>NUCLEOTIDE SEQUENCE [LARGE SCALE GENOMIC DNA]</scope>
    <source>
        <strain evidence="2 3">VKM Ac-2541</strain>
    </source>
</reference>
<proteinExistence type="predicted"/>
<protein>
    <submittedName>
        <fullName evidence="2">Uncharacterized protein</fullName>
    </submittedName>
</protein>
<dbReference type="Proteomes" id="UP000295573">
    <property type="component" value="Unassembled WGS sequence"/>
</dbReference>
<organism evidence="2 3">
    <name type="scientific">Kribbella antiqua</name>
    <dbReference type="NCBI Taxonomy" id="2512217"/>
    <lineage>
        <taxon>Bacteria</taxon>
        <taxon>Bacillati</taxon>
        <taxon>Actinomycetota</taxon>
        <taxon>Actinomycetes</taxon>
        <taxon>Propionibacteriales</taxon>
        <taxon>Kribbellaceae</taxon>
        <taxon>Kribbella</taxon>
    </lineage>
</organism>
<evidence type="ECO:0000313" key="2">
    <source>
        <dbReference type="EMBL" id="TCO46194.1"/>
    </source>
</evidence>
<dbReference type="EMBL" id="SLWR01000007">
    <property type="protein sequence ID" value="TCO46194.1"/>
    <property type="molecule type" value="Genomic_DNA"/>
</dbReference>
<dbReference type="AlphaFoldDB" id="A0A4R2IMD1"/>
<feature type="compositionally biased region" description="Low complexity" evidence="1">
    <location>
        <begin position="185"/>
        <end position="198"/>
    </location>
</feature>
<sequence length="240" mass="24982">MSQAPASAAPVSRADWIRAHRIRAHRARALQGRAPVSRVRLVRALPARLFSMLWMRVSSSTAGSVVLGVMRGMACETSASIGVRGLGVRRWSESVATSRTPTAVSGGTAASRALIAGMRPAVGLMSLRVETGVWCGASGAPSAEKLPELRGTKVMDVWIATTLSRPSAESLKSRTSGPGSPNPGPNSEDSVSSPDPSSTGPLTSVSPKRGAPSSGSLSGQSLRRGRPRLGWLRLLRGLGL</sequence>
<gene>
    <name evidence="2" type="ORF">EV646_107218</name>
</gene>
<name>A0A4R2IMD1_9ACTN</name>
<evidence type="ECO:0000256" key="1">
    <source>
        <dbReference type="SAM" id="MobiDB-lite"/>
    </source>
</evidence>
<feature type="compositionally biased region" description="Low complexity" evidence="1">
    <location>
        <begin position="212"/>
        <end position="228"/>
    </location>
</feature>
<comment type="caution">
    <text evidence="2">The sequence shown here is derived from an EMBL/GenBank/DDBJ whole genome shotgun (WGS) entry which is preliminary data.</text>
</comment>
<evidence type="ECO:0000313" key="3">
    <source>
        <dbReference type="Proteomes" id="UP000295573"/>
    </source>
</evidence>